<dbReference type="Proteomes" id="UP001469365">
    <property type="component" value="Unassembled WGS sequence"/>
</dbReference>
<protein>
    <submittedName>
        <fullName evidence="1">Uncharacterized protein</fullName>
    </submittedName>
</protein>
<gene>
    <name evidence="1" type="ORF">WMW72_27250</name>
</gene>
<keyword evidence="2" id="KW-1185">Reference proteome</keyword>
<proteinExistence type="predicted"/>
<name>A0ABU9DSC5_9BACL</name>
<comment type="caution">
    <text evidence="1">The sequence shown here is derived from an EMBL/GenBank/DDBJ whole genome shotgun (WGS) entry which is preliminary data.</text>
</comment>
<accession>A0ABU9DSC5</accession>
<organism evidence="1 2">
    <name type="scientific">Paenibacillus filicis</name>
    <dbReference type="NCBI Taxonomy" id="669464"/>
    <lineage>
        <taxon>Bacteria</taxon>
        <taxon>Bacillati</taxon>
        <taxon>Bacillota</taxon>
        <taxon>Bacilli</taxon>
        <taxon>Bacillales</taxon>
        <taxon>Paenibacillaceae</taxon>
        <taxon>Paenibacillus</taxon>
    </lineage>
</organism>
<dbReference type="EMBL" id="JBBPCC010000022">
    <property type="protein sequence ID" value="MEK8131609.1"/>
    <property type="molecule type" value="Genomic_DNA"/>
</dbReference>
<evidence type="ECO:0000313" key="1">
    <source>
        <dbReference type="EMBL" id="MEK8131609.1"/>
    </source>
</evidence>
<reference evidence="1 2" key="1">
    <citation type="submission" date="2024-04" db="EMBL/GenBank/DDBJ databases">
        <title>draft genome sequnece of Paenibacillus filicis.</title>
        <authorList>
            <person name="Kim D.-U."/>
        </authorList>
    </citation>
    <scope>NUCLEOTIDE SEQUENCE [LARGE SCALE GENOMIC DNA]</scope>
    <source>
        <strain evidence="1 2">KACC14197</strain>
    </source>
</reference>
<sequence length="74" mass="8716">MIHLDYQNLPNAIISRENISKWLTFPEKTNQVENSLMFIEKSLRRLSENNGYWAGIWHKGRMEINSNIFCGGFI</sequence>
<evidence type="ECO:0000313" key="2">
    <source>
        <dbReference type="Proteomes" id="UP001469365"/>
    </source>
</evidence>
<dbReference type="RefSeq" id="WP_341418743.1">
    <property type="nucleotide sequence ID" value="NZ_JBBPCC010000022.1"/>
</dbReference>